<evidence type="ECO:0000313" key="3">
    <source>
        <dbReference type="Proteomes" id="UP001501758"/>
    </source>
</evidence>
<dbReference type="RefSeq" id="WP_343912860.1">
    <property type="nucleotide sequence ID" value="NZ_BAAAGE010000002.1"/>
</dbReference>
<sequence>MITIVLLGAGNVAKHLYEAFLPLNLVKVIQCYNRKGIPIHENQEEVFVTDNLQNLKKADLYILAISDDAIVEVSDQLPFQNRLVVHTSGSVPMKFMNDKNIRGVFYPLQTFSATKEVDFTSIPFCIESEEENELMLLKNVASQLSKKVYEISSDQRNILHVAAVFVNNFTNYLFSLGNDICKENDVPFEILHPLIQETANKITEMNPDNAQTGPGIRNDIQTINRHLKLLNNDSQKQLYTALTEAIQIKYGKKL</sequence>
<name>A0ABP3U5L2_9FLAO</name>
<dbReference type="Gene3D" id="1.10.1040.20">
    <property type="entry name" value="ProC-like, C-terminal domain"/>
    <property type="match status" value="1"/>
</dbReference>
<dbReference type="PANTHER" id="PTHR40459:SF1">
    <property type="entry name" value="CONSERVED HYPOTHETICAL ALANINE AND LEUCINE RICH PROTEIN"/>
    <property type="match status" value="1"/>
</dbReference>
<protein>
    <submittedName>
        <fullName evidence="2">DUF2520 domain-containing protein</fullName>
    </submittedName>
</protein>
<dbReference type="SUPFAM" id="SSF48179">
    <property type="entry name" value="6-phosphogluconate dehydrogenase C-terminal domain-like"/>
    <property type="match status" value="1"/>
</dbReference>
<proteinExistence type="predicted"/>
<dbReference type="InterPro" id="IPR037108">
    <property type="entry name" value="TM1727-like_C_sf"/>
</dbReference>
<dbReference type="EMBL" id="BAAAGE010000002">
    <property type="protein sequence ID" value="GAA0723694.1"/>
    <property type="molecule type" value="Genomic_DNA"/>
</dbReference>
<evidence type="ECO:0000313" key="2">
    <source>
        <dbReference type="EMBL" id="GAA0723694.1"/>
    </source>
</evidence>
<dbReference type="PANTHER" id="PTHR40459">
    <property type="entry name" value="CONSERVED HYPOTHETICAL ALANINE AND LEUCINE RICH PROTEIN"/>
    <property type="match status" value="1"/>
</dbReference>
<feature type="domain" description="DUF2520" evidence="1">
    <location>
        <begin position="122"/>
        <end position="245"/>
    </location>
</feature>
<evidence type="ECO:0000259" key="1">
    <source>
        <dbReference type="Pfam" id="PF10728"/>
    </source>
</evidence>
<dbReference type="Pfam" id="PF10728">
    <property type="entry name" value="DUF2520"/>
    <property type="match status" value="1"/>
</dbReference>
<dbReference type="InterPro" id="IPR036291">
    <property type="entry name" value="NAD(P)-bd_dom_sf"/>
</dbReference>
<dbReference type="Gene3D" id="3.40.50.720">
    <property type="entry name" value="NAD(P)-binding Rossmann-like Domain"/>
    <property type="match status" value="1"/>
</dbReference>
<dbReference type="InterPro" id="IPR018931">
    <property type="entry name" value="DUF2520"/>
</dbReference>
<comment type="caution">
    <text evidence="2">The sequence shown here is derived from an EMBL/GenBank/DDBJ whole genome shotgun (WGS) entry which is preliminary data.</text>
</comment>
<organism evidence="2 3">
    <name type="scientific">Aquimarina litoralis</name>
    <dbReference type="NCBI Taxonomy" id="584605"/>
    <lineage>
        <taxon>Bacteria</taxon>
        <taxon>Pseudomonadati</taxon>
        <taxon>Bacteroidota</taxon>
        <taxon>Flavobacteriia</taxon>
        <taxon>Flavobacteriales</taxon>
        <taxon>Flavobacteriaceae</taxon>
        <taxon>Aquimarina</taxon>
    </lineage>
</organism>
<dbReference type="Proteomes" id="UP001501758">
    <property type="component" value="Unassembled WGS sequence"/>
</dbReference>
<accession>A0ABP3U5L2</accession>
<keyword evidence="3" id="KW-1185">Reference proteome</keyword>
<dbReference type="InterPro" id="IPR008927">
    <property type="entry name" value="6-PGluconate_DH-like_C_sf"/>
</dbReference>
<gene>
    <name evidence="2" type="ORF">GCM10009430_27420</name>
</gene>
<dbReference type="SUPFAM" id="SSF51735">
    <property type="entry name" value="NAD(P)-binding Rossmann-fold domains"/>
    <property type="match status" value="1"/>
</dbReference>
<reference evidence="3" key="1">
    <citation type="journal article" date="2019" name="Int. J. Syst. Evol. Microbiol.">
        <title>The Global Catalogue of Microorganisms (GCM) 10K type strain sequencing project: providing services to taxonomists for standard genome sequencing and annotation.</title>
        <authorList>
            <consortium name="The Broad Institute Genomics Platform"/>
            <consortium name="The Broad Institute Genome Sequencing Center for Infectious Disease"/>
            <person name="Wu L."/>
            <person name="Ma J."/>
        </authorList>
    </citation>
    <scope>NUCLEOTIDE SEQUENCE [LARGE SCALE GENOMIC DNA]</scope>
    <source>
        <strain evidence="3">JCM 15974</strain>
    </source>
</reference>